<evidence type="ECO:0000313" key="3">
    <source>
        <dbReference type="EMBL" id="RMB56085.1"/>
    </source>
</evidence>
<dbReference type="Pfam" id="PF13239">
    <property type="entry name" value="2TM"/>
    <property type="match status" value="1"/>
</dbReference>
<dbReference type="EMBL" id="REFV01000024">
    <property type="protein sequence ID" value="RMB56085.1"/>
    <property type="molecule type" value="Genomic_DNA"/>
</dbReference>
<keyword evidence="1" id="KW-0472">Membrane</keyword>
<keyword evidence="1" id="KW-1133">Transmembrane helix</keyword>
<dbReference type="GO" id="GO:0016301">
    <property type="term" value="F:kinase activity"/>
    <property type="evidence" value="ECO:0007669"/>
    <property type="project" value="UniProtKB-KW"/>
</dbReference>
<sequence length="94" mass="11080">METSRETKYAEAKEKVEKIRGFYNHLIIYLIFVGVFIFINYRSGAYFWAIFPIAGWGLGVLGHAAGTFDLVPFFGREWEKNKIKEFMEEDRNLF</sequence>
<keyword evidence="3" id="KW-0808">Transferase</keyword>
<proteinExistence type="predicted"/>
<dbReference type="InterPro" id="IPR025698">
    <property type="entry name" value="2TM_dom"/>
</dbReference>
<keyword evidence="3" id="KW-0418">Kinase</keyword>
<evidence type="ECO:0000259" key="2">
    <source>
        <dbReference type="Pfam" id="PF13239"/>
    </source>
</evidence>
<dbReference type="Proteomes" id="UP000281985">
    <property type="component" value="Unassembled WGS sequence"/>
</dbReference>
<keyword evidence="1" id="KW-0812">Transmembrane</keyword>
<gene>
    <name evidence="3" type="ORF">EAX61_16020</name>
</gene>
<comment type="caution">
    <text evidence="3">The sequence shown here is derived from an EMBL/GenBank/DDBJ whole genome shotgun (WGS) entry which is preliminary data.</text>
</comment>
<feature type="transmembrane region" description="Helical" evidence="1">
    <location>
        <begin position="21"/>
        <end position="39"/>
    </location>
</feature>
<dbReference type="RefSeq" id="WP_121918725.1">
    <property type="nucleotide sequence ID" value="NZ_REFV01000024.1"/>
</dbReference>
<evidence type="ECO:0000256" key="1">
    <source>
        <dbReference type="SAM" id="Phobius"/>
    </source>
</evidence>
<organism evidence="3 4">
    <name type="scientific">Dokdonia sinensis</name>
    <dbReference type="NCBI Taxonomy" id="2479847"/>
    <lineage>
        <taxon>Bacteria</taxon>
        <taxon>Pseudomonadati</taxon>
        <taxon>Bacteroidota</taxon>
        <taxon>Flavobacteriia</taxon>
        <taxon>Flavobacteriales</taxon>
        <taxon>Flavobacteriaceae</taxon>
        <taxon>Dokdonia</taxon>
    </lineage>
</organism>
<protein>
    <submittedName>
        <fullName evidence="3">Histidine kinase</fullName>
    </submittedName>
</protein>
<feature type="domain" description="2TM" evidence="2">
    <location>
        <begin position="11"/>
        <end position="88"/>
    </location>
</feature>
<dbReference type="OrthoDB" id="8965954at2"/>
<accession>A0A3M0FUC3</accession>
<name>A0A3M0FUC3_9FLAO</name>
<dbReference type="AlphaFoldDB" id="A0A3M0FUC3"/>
<evidence type="ECO:0000313" key="4">
    <source>
        <dbReference type="Proteomes" id="UP000281985"/>
    </source>
</evidence>
<feature type="transmembrane region" description="Helical" evidence="1">
    <location>
        <begin position="45"/>
        <end position="74"/>
    </location>
</feature>
<keyword evidence="4" id="KW-1185">Reference proteome</keyword>
<reference evidence="3 4" key="1">
    <citation type="submission" date="2018-10" db="EMBL/GenBank/DDBJ databases">
        <title>Dokdonia luteus sp. nov., isolated from sea water.</title>
        <authorList>
            <person name="Zhou L.Y."/>
            <person name="Du Z.J."/>
        </authorList>
    </citation>
    <scope>NUCLEOTIDE SEQUENCE [LARGE SCALE GENOMIC DNA]</scope>
    <source>
        <strain evidence="3 4">SH27</strain>
    </source>
</reference>